<dbReference type="InterPro" id="IPR035979">
    <property type="entry name" value="RBD_domain_sf"/>
</dbReference>
<evidence type="ECO:0000256" key="3">
    <source>
        <dbReference type="ARBA" id="ARBA00023242"/>
    </source>
</evidence>
<evidence type="ECO:0000259" key="5">
    <source>
        <dbReference type="PROSITE" id="PS00028"/>
    </source>
</evidence>
<dbReference type="EMBL" id="LFWA01000006">
    <property type="protein sequence ID" value="KTW30891.1"/>
    <property type="molecule type" value="Genomic_DNA"/>
</dbReference>
<comment type="caution">
    <text evidence="6">The sequence shown here is derived from an EMBL/GenBank/DDBJ whole genome shotgun (WGS) entry which is preliminary data.</text>
</comment>
<comment type="similarity">
    <text evidence="2">Belongs to the ARS2 family.</text>
</comment>
<dbReference type="SUPFAM" id="SSF54928">
    <property type="entry name" value="RNA-binding domain, RBD"/>
    <property type="match status" value="1"/>
</dbReference>
<evidence type="ECO:0000256" key="1">
    <source>
        <dbReference type="ARBA" id="ARBA00004123"/>
    </source>
</evidence>
<dbReference type="PANTHER" id="PTHR13165">
    <property type="entry name" value="ARSENITE-RESISTANCE PROTEIN 2"/>
    <property type="match status" value="1"/>
</dbReference>
<dbReference type="PANTHER" id="PTHR13165:SF0">
    <property type="entry name" value="SERRATE RNA EFFECTOR MOLECULE HOMOLOG"/>
    <property type="match status" value="1"/>
</dbReference>
<dbReference type="eggNOG" id="KOG2295">
    <property type="taxonomic scope" value="Eukaryota"/>
</dbReference>
<evidence type="ECO:0000256" key="4">
    <source>
        <dbReference type="SAM" id="MobiDB-lite"/>
    </source>
</evidence>
<dbReference type="STRING" id="1408657.A0A0W4ZR85"/>
<feature type="domain" description="C2H2-type" evidence="5">
    <location>
        <begin position="454"/>
        <end position="477"/>
    </location>
</feature>
<reference evidence="7" key="1">
    <citation type="journal article" date="2016" name="Nat. Commun.">
        <title>Genome analysis of three Pneumocystis species reveals adaptation mechanisms to life exclusively in mammalian hosts.</title>
        <authorList>
            <person name="Ma L."/>
            <person name="Chen Z."/>
            <person name="Huang D.W."/>
            <person name="Kutty G."/>
            <person name="Ishihara M."/>
            <person name="Wang H."/>
            <person name="Abouelleil A."/>
            <person name="Bishop L."/>
            <person name="Davey E."/>
            <person name="Deng R."/>
            <person name="Deng X."/>
            <person name="Fan L."/>
            <person name="Fantoni G."/>
            <person name="Fitzgerald M."/>
            <person name="Gogineni E."/>
            <person name="Goldberg J.M."/>
            <person name="Handley G."/>
            <person name="Hu X."/>
            <person name="Huber C."/>
            <person name="Jiao X."/>
            <person name="Jones K."/>
            <person name="Levin J.Z."/>
            <person name="Liu Y."/>
            <person name="Macdonald P."/>
            <person name="Melnikov A."/>
            <person name="Raley C."/>
            <person name="Sassi M."/>
            <person name="Sherman B.T."/>
            <person name="Song X."/>
            <person name="Sykes S."/>
            <person name="Tran B."/>
            <person name="Walsh L."/>
            <person name="Xia Y."/>
            <person name="Yang J."/>
            <person name="Young S."/>
            <person name="Zeng Q."/>
            <person name="Zheng X."/>
            <person name="Stephens R."/>
            <person name="Nusbaum C."/>
            <person name="Birren B.W."/>
            <person name="Azadi P."/>
            <person name="Lempicki R.A."/>
            <person name="Cuomo C.A."/>
            <person name="Kovacs J.A."/>
        </authorList>
    </citation>
    <scope>NUCLEOTIDE SEQUENCE [LARGE SCALE GENOMIC DNA]</scope>
    <source>
        <strain evidence="7">RU7</strain>
    </source>
</reference>
<feature type="region of interest" description="Disordered" evidence="4">
    <location>
        <begin position="563"/>
        <end position="613"/>
    </location>
</feature>
<dbReference type="InterPro" id="IPR039727">
    <property type="entry name" value="SE/Ars2"/>
</dbReference>
<organism evidence="6 7">
    <name type="scientific">Pneumocystis jirovecii (strain RU7)</name>
    <name type="common">Human pneumocystis pneumonia agent</name>
    <dbReference type="NCBI Taxonomy" id="1408657"/>
    <lineage>
        <taxon>Eukaryota</taxon>
        <taxon>Fungi</taxon>
        <taxon>Dikarya</taxon>
        <taxon>Ascomycota</taxon>
        <taxon>Taphrinomycotina</taxon>
        <taxon>Pneumocystomycetes</taxon>
        <taxon>Pneumocystaceae</taxon>
        <taxon>Pneumocystis</taxon>
    </lineage>
</organism>
<keyword evidence="7" id="KW-1185">Reference proteome</keyword>
<evidence type="ECO:0000313" key="7">
    <source>
        <dbReference type="Proteomes" id="UP000053447"/>
    </source>
</evidence>
<dbReference type="VEuPathDB" id="FungiDB:T551_01443"/>
<dbReference type="Pfam" id="PF04959">
    <property type="entry name" value="ARS2"/>
    <property type="match status" value="1"/>
</dbReference>
<evidence type="ECO:0000256" key="2">
    <source>
        <dbReference type="ARBA" id="ARBA00005407"/>
    </source>
</evidence>
<dbReference type="GO" id="GO:0031047">
    <property type="term" value="P:regulatory ncRNA-mediated gene silencing"/>
    <property type="evidence" value="ECO:0007669"/>
    <property type="project" value="UniProtKB-ARBA"/>
</dbReference>
<feature type="compositionally biased region" description="Polar residues" evidence="4">
    <location>
        <begin position="563"/>
        <end position="581"/>
    </location>
</feature>
<dbReference type="OrthoDB" id="342064at2759"/>
<dbReference type="InterPro" id="IPR013087">
    <property type="entry name" value="Znf_C2H2_type"/>
</dbReference>
<dbReference type="Pfam" id="PF12066">
    <property type="entry name" value="SERRATE_Ars2_N"/>
    <property type="match status" value="1"/>
</dbReference>
<dbReference type="InterPro" id="IPR021933">
    <property type="entry name" value="SERRATE/Ars2_N"/>
</dbReference>
<dbReference type="InterPro" id="IPR025239">
    <property type="entry name" value="DUF4187"/>
</dbReference>
<dbReference type="RefSeq" id="XP_018229881.1">
    <property type="nucleotide sequence ID" value="XM_018373706.1"/>
</dbReference>
<dbReference type="GeneID" id="28939961"/>
<evidence type="ECO:0000313" key="6">
    <source>
        <dbReference type="EMBL" id="KTW30891.1"/>
    </source>
</evidence>
<accession>A0A0W4ZR85</accession>
<dbReference type="InterPro" id="IPR007042">
    <property type="entry name" value="SERRATE/Ars2_C"/>
</dbReference>
<dbReference type="PROSITE" id="PS00028">
    <property type="entry name" value="ZINC_FINGER_C2H2_1"/>
    <property type="match status" value="1"/>
</dbReference>
<name>A0A0W4ZR85_PNEJ7</name>
<keyword evidence="3" id="KW-0539">Nucleus</keyword>
<dbReference type="GO" id="GO:0003676">
    <property type="term" value="F:nucleic acid binding"/>
    <property type="evidence" value="ECO:0007669"/>
    <property type="project" value="InterPro"/>
</dbReference>
<comment type="subcellular location">
    <subcellularLocation>
        <location evidence="1">Nucleus</location>
    </subcellularLocation>
</comment>
<dbReference type="SMART" id="SM01173">
    <property type="entry name" value="DUF4187"/>
    <property type="match status" value="1"/>
</dbReference>
<sequence>MSSLDYHRSSYDHLDDRKRRLTDRDEYDSGRRYSNGRVRSKDSDEYVHRYDSSRDHVSYKRADPYTLNHLVSFSAFNEWYKSTNTSTDIVEHEMFQKYEIYKQDLYARLAKPFVYEHMNSPWFKEKYLPEFRQSIYEKIIEIKKSARDAFIKMLNSGKFAEFTIDSSESELDHEPIPIENMIHVFEESFDDNLKTYNNVLLIKNVAPNVSYADLTTLLSGCPIVKNVVLSNPNPFRGFVREAYVELNDTNGVENLIQTIQSQKPNEKAGPITVIFYSSPSCPRRILLPPLMNTPENLSEDLEFAIQTVKKMDKKIDENLDFTEEIKDYMVSFFSNSSGDFNDDLYMTKKTLDFLVEYLRHVHFFHFYTVNEYDSIYELEKQFPGQFVRLSNQQSDSQLSFKQELWRAKFVEKMKIFLEPDKADLVKLGAKPFDEAVESKIESHIKQEDEKRFRCSVNDCKKLFKGPEFVKKHIEKRHSEWLNEAKKEFTLLNNYVLDTSRVFPVEAYSYSYSNFQKYSYKNNSHIITKNSLEFSTKPLSQSLTLGSSYSQSSSSEKINMNYDQDINNKRSLSGKSQYNKSKTFNEYKGRGENTMSKNYRDLDNVVDETPDLNY</sequence>
<feature type="compositionally biased region" description="Acidic residues" evidence="4">
    <location>
        <begin position="603"/>
        <end position="613"/>
    </location>
</feature>
<dbReference type="GO" id="GO:0016604">
    <property type="term" value="C:nuclear body"/>
    <property type="evidence" value="ECO:0007669"/>
    <property type="project" value="TreeGrafter"/>
</dbReference>
<gene>
    <name evidence="6" type="ORF">T551_01443</name>
</gene>
<dbReference type="Proteomes" id="UP000053447">
    <property type="component" value="Unassembled WGS sequence"/>
</dbReference>
<dbReference type="AlphaFoldDB" id="A0A0W4ZR85"/>
<protein>
    <recommendedName>
        <fullName evidence="5">C2H2-type domain-containing protein</fullName>
    </recommendedName>
</protein>
<dbReference type="GO" id="GO:0016070">
    <property type="term" value="P:RNA metabolic process"/>
    <property type="evidence" value="ECO:0007669"/>
    <property type="project" value="UniProtKB-ARBA"/>
</dbReference>
<proteinExistence type="inferred from homology"/>